<accession>J9ZXF4</accession>
<protein>
    <recommendedName>
        <fullName evidence="1">Transposase (putative) YhgA-like domain-containing protein</fullName>
    </recommendedName>
</protein>
<dbReference type="Pfam" id="PF04754">
    <property type="entry name" value="Transposase_31"/>
    <property type="match status" value="1"/>
</dbReference>
<evidence type="ECO:0000313" key="2">
    <source>
        <dbReference type="EMBL" id="AFS60663.1"/>
    </source>
</evidence>
<sequence length="306" mass="35956">MADDIHQIHDKLVHRVLVNPESATDLLRRHLPETVSQALRWNTLKQLDRSFVDEALRGTEADFLYEVEHASGSDSVWLYVLVEHQSAPDKWLRFRLLRYCCRIWEMNRDRKPEPSELWPIVPLVFYQGRDRWTYATEFAELFAESVRDWPGVPRFSHELVDQSGIEPDAIEGELKVRIMQLVMLAAYHPDRPWMELLGELFNTLSAMPPRGGINYMQVFMLYVLRTQEPEAIERFRDALRRQAPQLGGDLMTYAELLEERGELRKQVEIIENLLELGDDWLRIEAITGVTEAQFEPLKQRLREITD</sequence>
<dbReference type="PANTHER" id="PTHR34611">
    <property type="match status" value="1"/>
</dbReference>
<dbReference type="GO" id="GO:0006310">
    <property type="term" value="P:DNA recombination"/>
    <property type="evidence" value="ECO:0007669"/>
    <property type="project" value="TreeGrafter"/>
</dbReference>
<reference evidence="2" key="1">
    <citation type="journal article" date="2012" name="Science">
        <title>Metagenome mining reveals polytheonamides as posttranslationally modified ribosomal peptides.</title>
        <authorList>
            <person name="Freeman M.F."/>
            <person name="Gurgui C."/>
            <person name="Helf M.J."/>
            <person name="Morinaka B.I."/>
            <person name="Uria A.R."/>
            <person name="Oldham N.J."/>
            <person name="Sahl H.G."/>
            <person name="Matsunaga S."/>
            <person name="Piel J."/>
        </authorList>
    </citation>
    <scope>NUCLEOTIDE SEQUENCE</scope>
</reference>
<evidence type="ECO:0000259" key="1">
    <source>
        <dbReference type="Pfam" id="PF04754"/>
    </source>
</evidence>
<dbReference type="InterPro" id="IPR006842">
    <property type="entry name" value="Transposase_31"/>
</dbReference>
<name>J9ZXF4_BACS1</name>
<organism evidence="2">
    <name type="scientific">Bacterium symbiont subsp. Theonella swinhoei (strain pTSMAC1)</name>
    <dbReference type="NCBI Taxonomy" id="1221190"/>
    <lineage>
        <taxon>Bacteria</taxon>
    </lineage>
</organism>
<dbReference type="InterPro" id="IPR051699">
    <property type="entry name" value="Rpn/YhgA-like_nuclease"/>
</dbReference>
<proteinExistence type="predicted"/>
<dbReference type="AlphaFoldDB" id="J9ZXF4"/>
<dbReference type="EMBL" id="JX456532">
    <property type="protein sequence ID" value="AFS60663.1"/>
    <property type="molecule type" value="Genomic_DNA"/>
</dbReference>
<dbReference type="PANTHER" id="PTHR34611:SF2">
    <property type="entry name" value="INACTIVE RECOMBINATION-PROMOTING NUCLEASE-LIKE PROTEIN RPNE-RELATED"/>
    <property type="match status" value="1"/>
</dbReference>
<dbReference type="GO" id="GO:1990238">
    <property type="term" value="F:double-stranded DNA endonuclease activity"/>
    <property type="evidence" value="ECO:0007669"/>
    <property type="project" value="TreeGrafter"/>
</dbReference>
<feature type="domain" description="Transposase (putative) YhgA-like" evidence="1">
    <location>
        <begin position="8"/>
        <end position="206"/>
    </location>
</feature>